<organism evidence="1 2">
    <name type="scientific">Actinomycetospora lemnae</name>
    <dbReference type="NCBI Taxonomy" id="3019891"/>
    <lineage>
        <taxon>Bacteria</taxon>
        <taxon>Bacillati</taxon>
        <taxon>Actinomycetota</taxon>
        <taxon>Actinomycetes</taxon>
        <taxon>Pseudonocardiales</taxon>
        <taxon>Pseudonocardiaceae</taxon>
        <taxon>Actinomycetospora</taxon>
    </lineage>
</organism>
<evidence type="ECO:0000313" key="1">
    <source>
        <dbReference type="EMBL" id="MDD7968774.1"/>
    </source>
</evidence>
<dbReference type="InterPro" id="IPR037480">
    <property type="entry name" value="YihR-like"/>
</dbReference>
<dbReference type="InterPro" id="IPR011013">
    <property type="entry name" value="Gal_mutarotase_sf_dom"/>
</dbReference>
<reference evidence="1 2" key="1">
    <citation type="submission" date="2023-02" db="EMBL/GenBank/DDBJ databases">
        <title>Genome sequencing required for Actinomycetospora new species description.</title>
        <authorList>
            <person name="Saimee Y."/>
            <person name="Duangmal K."/>
        </authorList>
    </citation>
    <scope>NUCLEOTIDE SEQUENCE [LARGE SCALE GENOMIC DNA]</scope>
    <source>
        <strain evidence="1 2">DW7H6</strain>
    </source>
</reference>
<accession>A0ABT5T0Y2</accession>
<dbReference type="CDD" id="cd09022">
    <property type="entry name" value="Aldose_epim_Ec_YihR"/>
    <property type="match status" value="1"/>
</dbReference>
<dbReference type="Gene3D" id="2.70.98.10">
    <property type="match status" value="1"/>
</dbReference>
<proteinExistence type="predicted"/>
<protein>
    <submittedName>
        <fullName evidence="1">Aldose 1-epimerase family protein</fullName>
    </submittedName>
</protein>
<name>A0ABT5T0Y2_9PSEU</name>
<keyword evidence="2" id="KW-1185">Reference proteome</keyword>
<dbReference type="InterPro" id="IPR014718">
    <property type="entry name" value="GH-type_carb-bd"/>
</dbReference>
<dbReference type="Proteomes" id="UP001300763">
    <property type="component" value="Unassembled WGS sequence"/>
</dbReference>
<dbReference type="Pfam" id="PF01263">
    <property type="entry name" value="Aldose_epim"/>
    <property type="match status" value="1"/>
</dbReference>
<sequence>MHPTGEQIDLVAGPTRAVVTEVGAGLRVLSVDGQDRVESYDADASPPMGAGCVLVPWPNRIAGAVYRWAGREYHLEATEPARGHAIHGFLRRRPWRVVERAADAVTLAADVDAGWGWPGPLHVETTYTATPTGLAVGHALTNTGDVEVPAGVGTHPYLRVGDVAPADCTLRLAADRIVDTDERMIPTAVRPVTPDEDLRGGRRVADLALDTCFGAAPGGDGVLGVLTAPDGRATALWGGSDVRWVQAFTPDDLAGRGKAVAVEPMTCPPDAANSGTDLRVLAPGETWVVRWGVTAQDAPRSGAGPVGEDPS</sequence>
<dbReference type="RefSeq" id="WP_274203306.1">
    <property type="nucleotide sequence ID" value="NZ_JAQZAO010000015.1"/>
</dbReference>
<dbReference type="InterPro" id="IPR008183">
    <property type="entry name" value="Aldose_1/G6P_1-epimerase"/>
</dbReference>
<dbReference type="EMBL" id="JAQZAO010000015">
    <property type="protein sequence ID" value="MDD7968774.1"/>
    <property type="molecule type" value="Genomic_DNA"/>
</dbReference>
<gene>
    <name evidence="1" type="ORF">PGB27_25790</name>
</gene>
<evidence type="ECO:0000313" key="2">
    <source>
        <dbReference type="Proteomes" id="UP001300763"/>
    </source>
</evidence>
<comment type="caution">
    <text evidence="1">The sequence shown here is derived from an EMBL/GenBank/DDBJ whole genome shotgun (WGS) entry which is preliminary data.</text>
</comment>
<dbReference type="PANTHER" id="PTHR10091:SF0">
    <property type="entry name" value="GALACTOSE MUTAROTASE"/>
    <property type="match status" value="1"/>
</dbReference>
<dbReference type="SUPFAM" id="SSF74650">
    <property type="entry name" value="Galactose mutarotase-like"/>
    <property type="match status" value="1"/>
</dbReference>
<dbReference type="PANTHER" id="PTHR10091">
    <property type="entry name" value="ALDOSE-1-EPIMERASE"/>
    <property type="match status" value="1"/>
</dbReference>